<evidence type="ECO:0000313" key="2">
    <source>
        <dbReference type="EMBL" id="SFH03238.1"/>
    </source>
</evidence>
<dbReference type="InterPro" id="IPR037401">
    <property type="entry name" value="SnoaL-like"/>
</dbReference>
<gene>
    <name evidence="2" type="ORF">SAMN02787118_13918</name>
</gene>
<evidence type="ECO:0000259" key="1">
    <source>
        <dbReference type="Pfam" id="PF13577"/>
    </source>
</evidence>
<accession>A0A1I2WPD5</accession>
<dbReference type="AlphaFoldDB" id="A0A1I2WPD5"/>
<dbReference type="Proteomes" id="UP000181942">
    <property type="component" value="Unassembled WGS sequence"/>
</dbReference>
<dbReference type="SUPFAM" id="SSF54427">
    <property type="entry name" value="NTF2-like"/>
    <property type="match status" value="1"/>
</dbReference>
<dbReference type="InterPro" id="IPR032710">
    <property type="entry name" value="NTF2-like_dom_sf"/>
</dbReference>
<name>A0A1I2WPD5_9ACTN</name>
<dbReference type="RefSeq" id="WP_075033386.1">
    <property type="nucleotide sequence ID" value="NZ_FONR01000039.1"/>
</dbReference>
<dbReference type="OrthoDB" id="2599042at2"/>
<sequence length="148" mass="16136">MQSGPEVLEISTLLDRYLIGLDDDELDDAWARGLFTKDALVEFPMSRHEGLDGLAGYHRDALAAFAATQHLGSPAVVDLDDAGERAVLRANLVSTHAHHPGAADEPLFQVGTLATGEARRAAEGWRLSSLTFRVLWTRGTPPRPREPQ</sequence>
<protein>
    <submittedName>
        <fullName evidence="2">SnoaL-like domain-containing protein</fullName>
    </submittedName>
</protein>
<dbReference type="EMBL" id="FONR01000039">
    <property type="protein sequence ID" value="SFH03238.1"/>
    <property type="molecule type" value="Genomic_DNA"/>
</dbReference>
<dbReference type="Pfam" id="PF13577">
    <property type="entry name" value="SnoaL_4"/>
    <property type="match status" value="1"/>
</dbReference>
<dbReference type="Gene3D" id="3.10.450.50">
    <property type="match status" value="1"/>
</dbReference>
<organism evidence="2 3">
    <name type="scientific">Streptomyces mirabilis</name>
    <dbReference type="NCBI Taxonomy" id="68239"/>
    <lineage>
        <taxon>Bacteria</taxon>
        <taxon>Bacillati</taxon>
        <taxon>Actinomycetota</taxon>
        <taxon>Actinomycetes</taxon>
        <taxon>Kitasatosporales</taxon>
        <taxon>Streptomycetaceae</taxon>
        <taxon>Streptomyces</taxon>
    </lineage>
</organism>
<evidence type="ECO:0000313" key="3">
    <source>
        <dbReference type="Proteomes" id="UP000181942"/>
    </source>
</evidence>
<proteinExistence type="predicted"/>
<reference evidence="2 3" key="1">
    <citation type="submission" date="2016-10" db="EMBL/GenBank/DDBJ databases">
        <authorList>
            <person name="de Groot N.N."/>
        </authorList>
    </citation>
    <scope>NUCLEOTIDE SEQUENCE [LARGE SCALE GENOMIC DNA]</scope>
    <source>
        <strain evidence="2 3">OK461</strain>
    </source>
</reference>
<feature type="domain" description="SnoaL-like" evidence="1">
    <location>
        <begin position="8"/>
        <end position="130"/>
    </location>
</feature>